<dbReference type="PANTHER" id="PTHR43147">
    <property type="entry name" value="PROTEIN TAS"/>
    <property type="match status" value="1"/>
</dbReference>
<name>A0A017HQK0_9RHOB</name>
<dbReference type="OrthoDB" id="9783572at2"/>
<dbReference type="InterPro" id="IPR023210">
    <property type="entry name" value="NADP_OxRdtase_dom"/>
</dbReference>
<gene>
    <name evidence="2" type="ORF">Rumeso_02453</name>
</gene>
<keyword evidence="3" id="KW-1185">Reference proteome</keyword>
<reference evidence="2 3" key="1">
    <citation type="submission" date="2013-02" db="EMBL/GenBank/DDBJ databases">
        <authorList>
            <person name="Fiebig A."/>
            <person name="Goeker M."/>
            <person name="Klenk H.-P.P."/>
        </authorList>
    </citation>
    <scope>NUCLEOTIDE SEQUENCE [LARGE SCALE GENOMIC DNA]</scope>
    <source>
        <strain evidence="2 3">DSM 19309</strain>
    </source>
</reference>
<proteinExistence type="predicted"/>
<dbReference type="PANTHER" id="PTHR43147:SF2">
    <property type="entry name" value="NADP-DEPENDENT OXIDOREDUCTASE DOMAIN-CONTAINING PROTEIN"/>
    <property type="match status" value="1"/>
</dbReference>
<evidence type="ECO:0000313" key="3">
    <source>
        <dbReference type="Proteomes" id="UP000019666"/>
    </source>
</evidence>
<dbReference type="AlphaFoldDB" id="A0A017HQK0"/>
<dbReference type="SUPFAM" id="SSF51430">
    <property type="entry name" value="NAD(P)-linked oxidoreductase"/>
    <property type="match status" value="1"/>
</dbReference>
<dbReference type="PATRIC" id="fig|442562.3.peg.2419"/>
<protein>
    <recommendedName>
        <fullName evidence="1">NADP-dependent oxidoreductase domain-containing protein</fullName>
    </recommendedName>
</protein>
<dbReference type="HOGENOM" id="CLU_023205_4_0_5"/>
<feature type="domain" description="NADP-dependent oxidoreductase" evidence="1">
    <location>
        <begin position="15"/>
        <end position="306"/>
    </location>
</feature>
<comment type="caution">
    <text evidence="2">The sequence shown here is derived from an EMBL/GenBank/DDBJ whole genome shotgun (WGS) entry which is preliminary data.</text>
</comment>
<dbReference type="CDD" id="cd19101">
    <property type="entry name" value="AKR_unchar"/>
    <property type="match status" value="1"/>
</dbReference>
<organism evidence="2 3">
    <name type="scientific">Rubellimicrobium mesophilum DSM 19309</name>
    <dbReference type="NCBI Taxonomy" id="442562"/>
    <lineage>
        <taxon>Bacteria</taxon>
        <taxon>Pseudomonadati</taxon>
        <taxon>Pseudomonadota</taxon>
        <taxon>Alphaproteobacteria</taxon>
        <taxon>Rhodobacterales</taxon>
        <taxon>Roseobacteraceae</taxon>
        <taxon>Rubellimicrobium</taxon>
    </lineage>
</organism>
<dbReference type="RefSeq" id="WP_037280278.1">
    <property type="nucleotide sequence ID" value="NZ_KK088571.1"/>
</dbReference>
<dbReference type="InterPro" id="IPR036812">
    <property type="entry name" value="NAD(P)_OxRdtase_dom_sf"/>
</dbReference>
<accession>A0A017HQK0</accession>
<sequence length="349" mass="38439">MQYADLAPGHRISRVIKGGWQLAGGHGAIDRAEGLEDMVAFADAGIVTFDCADIYTGVEEMIGAFRAQYLKLRGAEAFARVKVHTKYVPDLGDLSTLTRADVARAIDRSRQRLGVERLDLVQFHWWDHAVDRSTEVALWLAELRREGRIANVGGTNFDAARTREMVRAGVPLASMQVQYSLIDDRPSRALAQVAAETGMSLLCYGTVAGGLFSERWLGAPEPEAPFENRSLPKYKLIVDEWGGWALFQELLAVLDQVARRLGSDVASVASRLVLDRPGVAAVIVGARSRAHLERNLAIPDLDVGEAERTEIAAVLAHGRSVPGEVYELERDRTGRHGRIMKYELNRVEG</sequence>
<evidence type="ECO:0000313" key="2">
    <source>
        <dbReference type="EMBL" id="EYD76024.1"/>
    </source>
</evidence>
<dbReference type="STRING" id="442562.Rumeso_02453"/>
<dbReference type="Gene3D" id="3.20.20.100">
    <property type="entry name" value="NADP-dependent oxidoreductase domain"/>
    <property type="match status" value="1"/>
</dbReference>
<dbReference type="Pfam" id="PF00248">
    <property type="entry name" value="Aldo_ket_red"/>
    <property type="match status" value="1"/>
</dbReference>
<dbReference type="EMBL" id="AOSK01000062">
    <property type="protein sequence ID" value="EYD76024.1"/>
    <property type="molecule type" value="Genomic_DNA"/>
</dbReference>
<dbReference type="Proteomes" id="UP000019666">
    <property type="component" value="Unassembled WGS sequence"/>
</dbReference>
<evidence type="ECO:0000259" key="1">
    <source>
        <dbReference type="Pfam" id="PF00248"/>
    </source>
</evidence>